<feature type="region of interest" description="Disordered" evidence="6">
    <location>
        <begin position="601"/>
        <end position="624"/>
    </location>
</feature>
<dbReference type="PANTHER" id="PTHR31791">
    <property type="entry name" value="FRIGIDA-LIKE PROTEIN 3-RELATED"/>
    <property type="match status" value="1"/>
</dbReference>
<feature type="compositionally biased region" description="Polar residues" evidence="6">
    <location>
        <begin position="70"/>
        <end position="81"/>
    </location>
</feature>
<evidence type="ECO:0000256" key="2">
    <source>
        <dbReference type="ARBA" id="ARBA00022473"/>
    </source>
</evidence>
<feature type="compositionally biased region" description="Polar residues" evidence="6">
    <location>
        <begin position="392"/>
        <end position="401"/>
    </location>
</feature>
<keyword evidence="8" id="KW-1185">Reference proteome</keyword>
<feature type="region of interest" description="Disordered" evidence="6">
    <location>
        <begin position="70"/>
        <end position="95"/>
    </location>
</feature>
<keyword evidence="4 5" id="KW-0287">Flowering</keyword>
<dbReference type="PANTHER" id="PTHR31791:SF32">
    <property type="entry name" value="FRIGIDA-LIKE PROTEIN"/>
    <property type="match status" value="1"/>
</dbReference>
<dbReference type="GO" id="GO:0009908">
    <property type="term" value="P:flower development"/>
    <property type="evidence" value="ECO:0007669"/>
    <property type="project" value="UniProtKB-KW"/>
</dbReference>
<dbReference type="Pfam" id="PF07899">
    <property type="entry name" value="Frigida"/>
    <property type="match status" value="1"/>
</dbReference>
<dbReference type="eggNOG" id="ENOG502QUGR">
    <property type="taxonomic scope" value="Eukaryota"/>
</dbReference>
<keyword evidence="2 5" id="KW-0217">Developmental protein</keyword>
<evidence type="ECO:0000256" key="5">
    <source>
        <dbReference type="RuleBase" id="RU364012"/>
    </source>
</evidence>
<evidence type="ECO:0000256" key="1">
    <source>
        <dbReference type="ARBA" id="ARBA00008956"/>
    </source>
</evidence>
<evidence type="ECO:0000313" key="7">
    <source>
        <dbReference type="EMBL" id="EXB67663.1"/>
    </source>
</evidence>
<accession>W9RCG7</accession>
<sequence>MSATAVEKISPSPSLEISGSNRQQIRKAFNLLKNHASAVANFTLQWQDLEDHLQSIQAKLYDLLNPQFSPSKPNSISNPADSRSKPEQSHSNSIPIHDGKKLVIHLKAQLKEHDSIRDDVRNALKAAEDSGKLVLDAIGGFYPAEAKAGVVDSELSAVRRSCLLLLEEMIKVRPLIKNKVREAASKLASVWKTKIKLEMGNSMEVFGFLMLLVVYELVGEYDRDEILSLVGNVVQRRQAPELFKSLGLSDKASDFIQNLISRMKYLEAVRFIYAFELVDKFPPVPLLQDHLKDVKMAARTIWKKNNSSPKEKDDAANKEIAALRGVIRCIEEYKLESEYSPEELKERVEWLRKQKYERKEKEKNAKQKAPGPKAQAQQVSGKKRAFPDSKFQMKNPQNRNKNLRTAQVAVAPNLSSRAIATVQTVHHHPVGLYEGERTEYLMPPVRMAAAPAAASPIVPATRAAAVHALHHVPVGMLEREGAEYLLTTAAAAAAPASGPSTSFGAASSFYSTKASHYQPADLYTGQGTQYSSGYHNLARSPLNTRPSLQPGTHGLVASPTQRMSQAHEAYNLTGSVLDPHHISSTLYALASSGHLTAHLNSSAEQYGTSERSGQFGSPEASQHISIHSNASPHSFLANHPKAPLRVATHGDRPLSSSSGYGHEALSKRPYVFYL</sequence>
<dbReference type="EMBL" id="KE344566">
    <property type="protein sequence ID" value="EXB67663.1"/>
    <property type="molecule type" value="Genomic_DNA"/>
</dbReference>
<dbReference type="InterPro" id="IPR012474">
    <property type="entry name" value="Frigida"/>
</dbReference>
<reference evidence="8" key="1">
    <citation type="submission" date="2013-01" db="EMBL/GenBank/DDBJ databases">
        <title>Draft Genome Sequence of a Mulberry Tree, Morus notabilis C.K. Schneid.</title>
        <authorList>
            <person name="He N."/>
            <person name="Zhao S."/>
        </authorList>
    </citation>
    <scope>NUCLEOTIDE SEQUENCE</scope>
</reference>
<evidence type="ECO:0000256" key="3">
    <source>
        <dbReference type="ARBA" id="ARBA00022782"/>
    </source>
</evidence>
<evidence type="ECO:0000256" key="6">
    <source>
        <dbReference type="SAM" id="MobiDB-lite"/>
    </source>
</evidence>
<keyword evidence="3 5" id="KW-0221">Differentiation</keyword>
<feature type="compositionally biased region" description="Low complexity" evidence="6">
    <location>
        <begin position="367"/>
        <end position="378"/>
    </location>
</feature>
<evidence type="ECO:0000313" key="8">
    <source>
        <dbReference type="Proteomes" id="UP000030645"/>
    </source>
</evidence>
<dbReference type="Proteomes" id="UP000030645">
    <property type="component" value="Unassembled WGS sequence"/>
</dbReference>
<comment type="similarity">
    <text evidence="1 5">Belongs to the Frigida family.</text>
</comment>
<proteinExistence type="inferred from homology"/>
<protein>
    <recommendedName>
        <fullName evidence="5">FRIGIDA-like protein</fullName>
    </recommendedName>
</protein>
<gene>
    <name evidence="7" type="ORF">L484_010231</name>
</gene>
<name>W9RCG7_9ROSA</name>
<organism evidence="7 8">
    <name type="scientific">Morus notabilis</name>
    <dbReference type="NCBI Taxonomy" id="981085"/>
    <lineage>
        <taxon>Eukaryota</taxon>
        <taxon>Viridiplantae</taxon>
        <taxon>Streptophyta</taxon>
        <taxon>Embryophyta</taxon>
        <taxon>Tracheophyta</taxon>
        <taxon>Spermatophyta</taxon>
        <taxon>Magnoliopsida</taxon>
        <taxon>eudicotyledons</taxon>
        <taxon>Gunneridae</taxon>
        <taxon>Pentapetalae</taxon>
        <taxon>rosids</taxon>
        <taxon>fabids</taxon>
        <taxon>Rosales</taxon>
        <taxon>Moraceae</taxon>
        <taxon>Moreae</taxon>
        <taxon>Morus</taxon>
    </lineage>
</organism>
<dbReference type="STRING" id="981085.W9RCG7"/>
<dbReference type="AlphaFoldDB" id="W9RCG7"/>
<dbReference type="KEGG" id="mnt:21393531"/>
<dbReference type="GO" id="GO:0030154">
    <property type="term" value="P:cell differentiation"/>
    <property type="evidence" value="ECO:0007669"/>
    <property type="project" value="UniProtKB-KW"/>
</dbReference>
<evidence type="ECO:0000256" key="4">
    <source>
        <dbReference type="ARBA" id="ARBA00023089"/>
    </source>
</evidence>
<feature type="region of interest" description="Disordered" evidence="6">
    <location>
        <begin position="359"/>
        <end position="401"/>
    </location>
</feature>
<dbReference type="OrthoDB" id="1166041at2759"/>